<gene>
    <name evidence="1" type="ORF">ALOHA_HF400048F7ctg2g2</name>
</gene>
<dbReference type="CDD" id="cd00093">
    <property type="entry name" value="HTH_XRE"/>
    <property type="match status" value="1"/>
</dbReference>
<dbReference type="InterPro" id="IPR010982">
    <property type="entry name" value="Lambda_DNA-bd_dom_sf"/>
</dbReference>
<organism evidence="1">
    <name type="scientific">uncultured marine microorganism HF4000_48F7</name>
    <dbReference type="NCBI Taxonomy" id="455500"/>
    <lineage>
        <taxon>unclassified sequences</taxon>
        <taxon>environmental samples</taxon>
    </lineage>
</organism>
<sequence length="58" mass="6855">MTAEEFRDSRRALGLSMAAASRRCKVPYRTWQQWEDGTNRVPNYAHCFLFYLRHTSAT</sequence>
<protein>
    <recommendedName>
        <fullName evidence="2">HTH cro/C1-type domain-containing protein</fullName>
    </recommendedName>
</protein>
<dbReference type="Gene3D" id="1.10.260.40">
    <property type="entry name" value="lambda repressor-like DNA-binding domains"/>
    <property type="match status" value="1"/>
</dbReference>
<dbReference type="EMBL" id="EU016559">
    <property type="protein sequence ID" value="ABZ05874.1"/>
    <property type="molecule type" value="Genomic_DNA"/>
</dbReference>
<evidence type="ECO:0008006" key="2">
    <source>
        <dbReference type="Google" id="ProtNLM"/>
    </source>
</evidence>
<name>B3SZW6_9ZZZZ</name>
<dbReference type="GO" id="GO:0003677">
    <property type="term" value="F:DNA binding"/>
    <property type="evidence" value="ECO:0007669"/>
    <property type="project" value="InterPro"/>
</dbReference>
<dbReference type="InterPro" id="IPR001387">
    <property type="entry name" value="Cro/C1-type_HTH"/>
</dbReference>
<proteinExistence type="predicted"/>
<dbReference type="AlphaFoldDB" id="B3SZW6"/>
<evidence type="ECO:0000313" key="1">
    <source>
        <dbReference type="EMBL" id="ABZ05874.1"/>
    </source>
</evidence>
<reference evidence="1" key="1">
    <citation type="journal article" date="2008" name="ISME J.">
        <title>Genomic patterns of recombination, clonal divergence and environment in marine microbial populations.</title>
        <authorList>
            <person name="Konstantinidis K.T."/>
            <person name="Delong E.F."/>
        </authorList>
    </citation>
    <scope>NUCLEOTIDE SEQUENCE</scope>
</reference>
<dbReference type="SUPFAM" id="SSF47413">
    <property type="entry name" value="lambda repressor-like DNA-binding domains"/>
    <property type="match status" value="1"/>
</dbReference>
<accession>B3SZW6</accession>